<dbReference type="EMBL" id="CM016762">
    <property type="protein sequence ID" value="TMS36903.1"/>
    <property type="molecule type" value="Genomic_DNA"/>
</dbReference>
<feature type="region of interest" description="Disordered" evidence="1">
    <location>
        <begin position="624"/>
        <end position="644"/>
    </location>
</feature>
<feature type="region of interest" description="Disordered" evidence="1">
    <location>
        <begin position="1"/>
        <end position="26"/>
    </location>
</feature>
<evidence type="ECO:0000256" key="1">
    <source>
        <dbReference type="SAM" id="MobiDB-lite"/>
    </source>
</evidence>
<evidence type="ECO:0000313" key="2">
    <source>
        <dbReference type="EMBL" id="TMS36903.1"/>
    </source>
</evidence>
<dbReference type="Proteomes" id="UP000298663">
    <property type="component" value="Chromosome X"/>
</dbReference>
<dbReference type="OrthoDB" id="10592931at2759"/>
<proteinExistence type="predicted"/>
<feature type="region of interest" description="Disordered" evidence="1">
    <location>
        <begin position="500"/>
        <end position="527"/>
    </location>
</feature>
<keyword evidence="3" id="KW-1185">Reference proteome</keyword>
<dbReference type="EMBL" id="AZBU02000001">
    <property type="protein sequence ID" value="TMS36903.1"/>
    <property type="molecule type" value="Genomic_DNA"/>
</dbReference>
<dbReference type="AlphaFoldDB" id="A0A4V6I878"/>
<reference evidence="2 3" key="1">
    <citation type="journal article" date="2015" name="Genome Biol.">
        <title>Comparative genomics of Steinernema reveals deeply conserved gene regulatory networks.</title>
        <authorList>
            <person name="Dillman A.R."/>
            <person name="Macchietto M."/>
            <person name="Porter C.F."/>
            <person name="Rogers A."/>
            <person name="Williams B."/>
            <person name="Antoshechkin I."/>
            <person name="Lee M.M."/>
            <person name="Goodwin Z."/>
            <person name="Lu X."/>
            <person name="Lewis E.E."/>
            <person name="Goodrich-Blair H."/>
            <person name="Stock S.P."/>
            <person name="Adams B.J."/>
            <person name="Sternberg P.W."/>
            <person name="Mortazavi A."/>
        </authorList>
    </citation>
    <scope>NUCLEOTIDE SEQUENCE [LARGE SCALE GENOMIC DNA]</scope>
    <source>
        <strain evidence="2 3">ALL</strain>
    </source>
</reference>
<evidence type="ECO:0000313" key="3">
    <source>
        <dbReference type="Proteomes" id="UP000298663"/>
    </source>
</evidence>
<reference evidence="2 3" key="2">
    <citation type="journal article" date="2019" name="G3 (Bethesda)">
        <title>Hybrid Assembly of the Genome of the Entomopathogenic Nematode Steinernema carpocapsae Identifies the X-Chromosome.</title>
        <authorList>
            <person name="Serra L."/>
            <person name="Macchietto M."/>
            <person name="Macias-Munoz A."/>
            <person name="McGill C.J."/>
            <person name="Rodriguez I.M."/>
            <person name="Rodriguez B."/>
            <person name="Murad R."/>
            <person name="Mortazavi A."/>
        </authorList>
    </citation>
    <scope>NUCLEOTIDE SEQUENCE [LARGE SCALE GENOMIC DNA]</scope>
    <source>
        <strain evidence="2 3">ALL</strain>
    </source>
</reference>
<protein>
    <submittedName>
        <fullName evidence="2">Uncharacterized protein</fullName>
    </submittedName>
</protein>
<gene>
    <name evidence="2" type="ORF">L596_003963</name>
</gene>
<feature type="compositionally biased region" description="Basic and acidic residues" evidence="1">
    <location>
        <begin position="1"/>
        <end position="13"/>
    </location>
</feature>
<comment type="caution">
    <text evidence="2">The sequence shown here is derived from an EMBL/GenBank/DDBJ whole genome shotgun (WGS) entry which is preliminary data.</text>
</comment>
<sequence length="657" mass="74621">MGFEREKAFEKWRQASPPRGCSGANFDTPVQIRLREQYEEELESLDKFQRRFREEELGIRQIRPPSTISYGGYTFLRVPITHDYVEPHFLRHRYPGFVEELEEIEGSFDPSVNRPPIPPEARPSNVIYPKPYVGPRFNKESANPAETPAAVIDHQLENDQGAPPVVQSREAVNLGPLPPVQNRESQNIRVASTLPAAPPPRGGSGANFDTPVQIRLREQYKEELESLDKFQRRFREEELGIRQIRPPSTISYGGYTFLRVPITHDYVEPHFLRHRYPGFVEELEEIEGSFDPSVNRPPIPPEARPSNVIYPKPYVGPRFKKESANPAETPAAVIDHQLENDQGAPPVVQSRETVNLGPLPPVQNRESQNIRVASTLPAAPPPRGCSGANFNTPVQIRLREQYKEELESLDKFQRRFREEELGIRQIRPPSTISYGGYTFLRVPIITHDYVEPHFLRHRYPGFVEELEEIEGSFDPSVNRPPIPPEARKPNVIYPKPYVGPRFKKDHRPPVGEPSRSSPRCAEQRNGELGPIAPCSESGIAEHPSGLDASLLRLLAVVRERTSTRPFIFGSASSTRRSWSLLTSSSVASERKSSEFVRFALLPPSRASHRYPGFVEELEEIEGSFDPSVNRPPVPPEARPSNVIYPKPYVGPRDWTRR</sequence>
<name>A0A4V6I878_STECR</name>
<organism evidence="2 3">
    <name type="scientific">Steinernema carpocapsae</name>
    <name type="common">Entomopathogenic nematode</name>
    <dbReference type="NCBI Taxonomy" id="34508"/>
    <lineage>
        <taxon>Eukaryota</taxon>
        <taxon>Metazoa</taxon>
        <taxon>Ecdysozoa</taxon>
        <taxon>Nematoda</taxon>
        <taxon>Chromadorea</taxon>
        <taxon>Rhabditida</taxon>
        <taxon>Tylenchina</taxon>
        <taxon>Panagrolaimomorpha</taxon>
        <taxon>Strongyloidoidea</taxon>
        <taxon>Steinernematidae</taxon>
        <taxon>Steinernema</taxon>
    </lineage>
</organism>
<accession>A0A4V6I878</accession>